<accession>A0A0N0XWF1</accession>
<evidence type="ECO:0008006" key="5">
    <source>
        <dbReference type="Google" id="ProtNLM"/>
    </source>
</evidence>
<dbReference type="AlphaFoldDB" id="A0A0N0XWF1"/>
<gene>
    <name evidence="3" type="ORF">ADL29_15320</name>
</gene>
<comment type="caution">
    <text evidence="3">The sequence shown here is derived from an EMBL/GenBank/DDBJ whole genome shotgun (WGS) entry which is preliminary data.</text>
</comment>
<keyword evidence="4" id="KW-1185">Reference proteome</keyword>
<dbReference type="EMBL" id="LGKG01000124">
    <property type="protein sequence ID" value="KPC63776.1"/>
    <property type="molecule type" value="Genomic_DNA"/>
</dbReference>
<sequence length="533" mass="52870">MKRTMMSLIGAAAGLAAVTGVAVVAAPDGAAKAAPQGGTRLPVQRSALLCPAPSSSEVSDTTYTSFAPKGATEGADVKKGTAKLVPAGTVKDGAGGDEASGKSKKDGKGKGKDGATDGAGGSGTLTVPPRDTKPVAPLQEAGKPVTATTDAAGSPALVGDADGTFAPGWTVQQTTSVAAGSGRGLSGLSCTAPDTTFWFPGVSTDRDRQDYVHLTNPGPTDAEVDLELRGKDGALSGATAEDITVPARTTVTRLLSTLTSSPTTNAALHVVARQGRVGAAVQVSDARLGGDWLPPAADPAASVVLPGIPKDATSARLVAVAPGAADADLKVQLATPTGPITPAGLETLHVKSGMTTAVDLKSLTQGEAGSLVLTPADGGSGAPVTAALRVTRGKGAHQEMAFIPATRPVDKRATVADNRAKGGTLSLVAPVKGKDAHVKVTASAGSEGGTPVSKTYTVKGGTTLAIDPPRPQGLKGSYALTVEPQAGSGPVHAARTLTEQMGGIPAFTVQTLPDDRGSVVVPTTGQDLSLLND</sequence>
<evidence type="ECO:0000313" key="4">
    <source>
        <dbReference type="Proteomes" id="UP000037982"/>
    </source>
</evidence>
<dbReference type="Pfam" id="PF18986">
    <property type="entry name" value="DUF5719"/>
    <property type="match status" value="1"/>
</dbReference>
<name>A0A0N0XWF1_9ACTN</name>
<feature type="region of interest" description="Disordered" evidence="1">
    <location>
        <begin position="87"/>
        <end position="151"/>
    </location>
</feature>
<evidence type="ECO:0000313" key="3">
    <source>
        <dbReference type="EMBL" id="KPC63776.1"/>
    </source>
</evidence>
<organism evidence="3 4">
    <name type="scientific">Streptomyces chattanoogensis</name>
    <dbReference type="NCBI Taxonomy" id="66876"/>
    <lineage>
        <taxon>Bacteria</taxon>
        <taxon>Bacillati</taxon>
        <taxon>Actinomycetota</taxon>
        <taxon>Actinomycetes</taxon>
        <taxon>Kitasatosporales</taxon>
        <taxon>Streptomycetaceae</taxon>
        <taxon>Streptomyces</taxon>
    </lineage>
</organism>
<feature type="compositionally biased region" description="Basic and acidic residues" evidence="1">
    <location>
        <begin position="99"/>
        <end position="115"/>
    </location>
</feature>
<keyword evidence="2" id="KW-0732">Signal</keyword>
<dbReference type="PATRIC" id="fig|66876.3.peg.3368"/>
<dbReference type="InterPro" id="IPR043777">
    <property type="entry name" value="DUF5719"/>
</dbReference>
<evidence type="ECO:0000256" key="2">
    <source>
        <dbReference type="SAM" id="SignalP"/>
    </source>
</evidence>
<dbReference type="Proteomes" id="UP000037982">
    <property type="component" value="Unassembled WGS sequence"/>
</dbReference>
<feature type="signal peptide" evidence="2">
    <location>
        <begin position="1"/>
        <end position="25"/>
    </location>
</feature>
<evidence type="ECO:0000256" key="1">
    <source>
        <dbReference type="SAM" id="MobiDB-lite"/>
    </source>
</evidence>
<protein>
    <recommendedName>
        <fullName evidence="5">Secreted protein</fullName>
    </recommendedName>
</protein>
<proteinExistence type="predicted"/>
<dbReference type="RefSeq" id="WP_053924199.1">
    <property type="nucleotide sequence ID" value="NZ_LGKG01000124.1"/>
</dbReference>
<feature type="chain" id="PRO_5039647938" description="Secreted protein" evidence="2">
    <location>
        <begin position="26"/>
        <end position="533"/>
    </location>
</feature>
<reference evidence="4" key="1">
    <citation type="submission" date="2015-07" db="EMBL/GenBank/DDBJ databases">
        <authorList>
            <person name="Ju K.-S."/>
            <person name="Doroghazi J.R."/>
            <person name="Metcalf W.W."/>
        </authorList>
    </citation>
    <scope>NUCLEOTIDE SEQUENCE [LARGE SCALE GENOMIC DNA]</scope>
    <source>
        <strain evidence="4">NRRL ISP-5002</strain>
    </source>
</reference>